<organism evidence="2 3">
    <name type="scientific">Candidatus Thiodiazotropha taylori</name>
    <dbReference type="NCBI Taxonomy" id="2792791"/>
    <lineage>
        <taxon>Bacteria</taxon>
        <taxon>Pseudomonadati</taxon>
        <taxon>Pseudomonadota</taxon>
        <taxon>Gammaproteobacteria</taxon>
        <taxon>Chromatiales</taxon>
        <taxon>Sedimenticolaceae</taxon>
        <taxon>Candidatus Thiodiazotropha</taxon>
    </lineage>
</organism>
<dbReference type="SUPFAM" id="SSF69349">
    <property type="entry name" value="Phage fibre proteins"/>
    <property type="match status" value="1"/>
</dbReference>
<dbReference type="EMBL" id="JAHHGM010000002">
    <property type="protein sequence ID" value="MBT2988001.1"/>
    <property type="molecule type" value="Genomic_DNA"/>
</dbReference>
<dbReference type="SUPFAM" id="SSF69255">
    <property type="entry name" value="gp5 N-terminal domain-like"/>
    <property type="match status" value="1"/>
</dbReference>
<name>A0A944M4R6_9GAMM</name>
<gene>
    <name evidence="2" type="ORF">KME65_03465</name>
</gene>
<evidence type="ECO:0000313" key="2">
    <source>
        <dbReference type="EMBL" id="MBT2988001.1"/>
    </source>
</evidence>
<reference evidence="2 3" key="1">
    <citation type="submission" date="2021-05" db="EMBL/GenBank/DDBJ databases">
        <title>Genetic and Functional Diversity in Clade A Lucinid endosymbionts from the Bahamas.</title>
        <authorList>
            <person name="Giani N.M."/>
            <person name="Engel A.S."/>
            <person name="Campbell B.J."/>
        </authorList>
    </citation>
    <scope>NUCLEOTIDE SEQUENCE [LARGE SCALE GENOMIC DNA]</scope>
    <source>
        <strain evidence="2">LUC16012Gg_MoonRockCtena</strain>
    </source>
</reference>
<dbReference type="InterPro" id="IPR006531">
    <property type="entry name" value="Gp5/Vgr_OB"/>
</dbReference>
<dbReference type="AlphaFoldDB" id="A0A944M4R6"/>
<accession>A0A944M4R6</accession>
<feature type="domain" description="Gp5/Type VI secretion system Vgr protein OB-fold" evidence="1">
    <location>
        <begin position="19"/>
        <end position="96"/>
    </location>
</feature>
<dbReference type="Proteomes" id="UP000770889">
    <property type="component" value="Unassembled WGS sequence"/>
</dbReference>
<dbReference type="Gene3D" id="2.40.50.230">
    <property type="entry name" value="Gp5 N-terminal domain"/>
    <property type="match status" value="1"/>
</dbReference>
<dbReference type="InterPro" id="IPR037026">
    <property type="entry name" value="Vgr_OB-fold_dom_sf"/>
</dbReference>
<evidence type="ECO:0000313" key="3">
    <source>
        <dbReference type="Proteomes" id="UP000770889"/>
    </source>
</evidence>
<sequence length="233" mass="24175">MIAPGPASEPSRQRLFGLYPGVVTDLVDPDGQGRVKVQLPWVGEDDSLQATAWARLATFMAGADRGSWFIPEVDDEVLLGFVAGDPRRPVVLGALWNGVDAPPESMDGSGENNIRSITSRAGHKLTFDDSSGSEKITLLTQGGHELVLDDASGGTITLHHSGGAEIVIESSGTVSVTALNQVNIDAPSGLNVSAAMVSVDSAFSKFSGVVKADTVITNAVVSSSYTPGAGNVW</sequence>
<comment type="caution">
    <text evidence="2">The sequence shown here is derived from an EMBL/GenBank/DDBJ whole genome shotgun (WGS) entry which is preliminary data.</text>
</comment>
<evidence type="ECO:0000259" key="1">
    <source>
        <dbReference type="Pfam" id="PF04717"/>
    </source>
</evidence>
<dbReference type="Pfam" id="PF04717">
    <property type="entry name" value="Phage_base_V"/>
    <property type="match status" value="1"/>
</dbReference>
<proteinExistence type="predicted"/>
<protein>
    <submittedName>
        <fullName evidence="2">Type IV secretion protein Rhs</fullName>
    </submittedName>
</protein>